<dbReference type="VEuPathDB" id="AmoebaDB:FDP41_005812"/>
<keyword evidence="4" id="KW-1185">Reference proteome</keyword>
<feature type="region of interest" description="Disordered" evidence="1">
    <location>
        <begin position="54"/>
        <end position="75"/>
    </location>
</feature>
<keyword evidence="2" id="KW-0812">Transmembrane</keyword>
<gene>
    <name evidence="3" type="ORF">FDP41_005812</name>
</gene>
<dbReference type="OrthoDB" id="10432842at2759"/>
<dbReference type="EMBL" id="VFQX01000048">
    <property type="protein sequence ID" value="KAF0975059.1"/>
    <property type="molecule type" value="Genomic_DNA"/>
</dbReference>
<dbReference type="Proteomes" id="UP000444721">
    <property type="component" value="Unassembled WGS sequence"/>
</dbReference>
<organism evidence="3 4">
    <name type="scientific">Naegleria fowleri</name>
    <name type="common">Brain eating amoeba</name>
    <dbReference type="NCBI Taxonomy" id="5763"/>
    <lineage>
        <taxon>Eukaryota</taxon>
        <taxon>Discoba</taxon>
        <taxon>Heterolobosea</taxon>
        <taxon>Tetramitia</taxon>
        <taxon>Eutetramitia</taxon>
        <taxon>Vahlkampfiidae</taxon>
        <taxon>Naegleria</taxon>
    </lineage>
</organism>
<dbReference type="OMA" id="CENNNQM"/>
<dbReference type="SUPFAM" id="SSF54523">
    <property type="entry name" value="Pili subunits"/>
    <property type="match status" value="1"/>
</dbReference>
<name>A0A6A5BQ35_NAEFO</name>
<feature type="transmembrane region" description="Helical" evidence="2">
    <location>
        <begin position="175"/>
        <end position="196"/>
    </location>
</feature>
<reference evidence="3 4" key="1">
    <citation type="journal article" date="2019" name="Sci. Rep.">
        <title>Nanopore sequencing improves the draft genome of the human pathogenic amoeba Naegleria fowleri.</title>
        <authorList>
            <person name="Liechti N."/>
            <person name="Schurch N."/>
            <person name="Bruggmann R."/>
            <person name="Wittwer M."/>
        </authorList>
    </citation>
    <scope>NUCLEOTIDE SEQUENCE [LARGE SCALE GENOMIC DNA]</scope>
    <source>
        <strain evidence="3 4">ATCC 30894</strain>
    </source>
</reference>
<dbReference type="GeneID" id="68113030"/>
<accession>A0A6A5BQ35</accession>
<feature type="transmembrane region" description="Helical" evidence="2">
    <location>
        <begin position="133"/>
        <end position="150"/>
    </location>
</feature>
<sequence length="362" mass="43349">MISNHQQQQHPMIHSDHLERRQDTVLLHPKELSNDIKHSLSSINEIYREYYKKKTYDESQQQQQQQPSPPLESKRRRRRMDMIIKHFIGHSKIHHHSHKSILHQQQQQQQLFRSSLTKLLNVQKFIRNSKKPILLLLFVVSLYTYYYYYFKFNHSKNKISENIISMKKITKHFSLIEILIAISILVTFSGMTSMVYNEKLIESKIAYTRIELNLILQHVYLYYTTHGRYPISLNDIENLKTIASFEDRWDQPYIYIPYIDWVFIIELLQKSNVDEKEVNYQLECLQTLIHGIVSSHQIVSIDPRIILVETSQRPMLFSFGYRKPIFADSFDEQSNMISSNEFRERIQLVAQWIKIAREKSVS</sequence>
<keyword evidence="2" id="KW-0472">Membrane</keyword>
<dbReference type="InterPro" id="IPR045584">
    <property type="entry name" value="Pilin-like"/>
</dbReference>
<evidence type="ECO:0008006" key="5">
    <source>
        <dbReference type="Google" id="ProtNLM"/>
    </source>
</evidence>
<dbReference type="VEuPathDB" id="AmoebaDB:NF0105950"/>
<comment type="caution">
    <text evidence="3">The sequence shown here is derived from an EMBL/GenBank/DDBJ whole genome shotgun (WGS) entry which is preliminary data.</text>
</comment>
<dbReference type="AlphaFoldDB" id="A0A6A5BQ35"/>
<evidence type="ECO:0000313" key="4">
    <source>
        <dbReference type="Proteomes" id="UP000444721"/>
    </source>
</evidence>
<evidence type="ECO:0000256" key="1">
    <source>
        <dbReference type="SAM" id="MobiDB-lite"/>
    </source>
</evidence>
<dbReference type="RefSeq" id="XP_044559772.1">
    <property type="nucleotide sequence ID" value="XM_044709378.1"/>
</dbReference>
<protein>
    <recommendedName>
        <fullName evidence="5">Type II secretion system protein GspG C-terminal domain-containing protein</fullName>
    </recommendedName>
</protein>
<keyword evidence="2" id="KW-1133">Transmembrane helix</keyword>
<proteinExistence type="predicted"/>
<evidence type="ECO:0000313" key="3">
    <source>
        <dbReference type="EMBL" id="KAF0975059.1"/>
    </source>
</evidence>
<evidence type="ECO:0000256" key="2">
    <source>
        <dbReference type="SAM" id="Phobius"/>
    </source>
</evidence>
<dbReference type="VEuPathDB" id="AmoebaDB:NfTy_044980"/>